<feature type="transmembrane region" description="Helical" evidence="10">
    <location>
        <begin position="362"/>
        <end position="385"/>
    </location>
</feature>
<dbReference type="FunFam" id="1.10.3370.10:FF:000013">
    <property type="entry name" value="Protein translocase subunit SecY"/>
    <property type="match status" value="1"/>
</dbReference>
<feature type="transmembrane region" description="Helical" evidence="10">
    <location>
        <begin position="283"/>
        <end position="302"/>
    </location>
</feature>
<evidence type="ECO:0000256" key="8">
    <source>
        <dbReference type="ARBA" id="ARBA00023010"/>
    </source>
</evidence>
<gene>
    <name evidence="10 15" type="primary">secY</name>
    <name evidence="15" type="ORF">ACFSBJ_09325</name>
</gene>
<protein>
    <recommendedName>
        <fullName evidence="10 11">Protein translocase subunit SecY</fullName>
    </recommendedName>
    <alternativeName>
        <fullName evidence="10">Protein transport protein SEC61 subunit alpha homolog</fullName>
    </alternativeName>
</protein>
<dbReference type="GO" id="GO:0006605">
    <property type="term" value="P:protein targeting"/>
    <property type="evidence" value="ECO:0007669"/>
    <property type="project" value="UniProtKB-UniRule"/>
</dbReference>
<feature type="transmembrane region" description="Helical" evidence="10">
    <location>
        <begin position="423"/>
        <end position="445"/>
    </location>
</feature>
<dbReference type="NCBIfam" id="TIGR00967">
    <property type="entry name" value="3a0501s007"/>
    <property type="match status" value="1"/>
</dbReference>
<dbReference type="NCBIfam" id="NF006341">
    <property type="entry name" value="PRK08568.1-5"/>
    <property type="match status" value="1"/>
</dbReference>
<evidence type="ECO:0000256" key="5">
    <source>
        <dbReference type="ARBA" id="ARBA00022692"/>
    </source>
</evidence>
<dbReference type="InterPro" id="IPR019561">
    <property type="entry name" value="Translocon_Sec61/SecY_plug_dom"/>
</dbReference>
<keyword evidence="16" id="KW-1185">Reference proteome</keyword>
<dbReference type="SUPFAM" id="SSF103491">
    <property type="entry name" value="Preprotein translocase SecY subunit"/>
    <property type="match status" value="1"/>
</dbReference>
<dbReference type="GO" id="GO:0005886">
    <property type="term" value="C:plasma membrane"/>
    <property type="evidence" value="ECO:0007669"/>
    <property type="project" value="UniProtKB-SubCell"/>
</dbReference>
<evidence type="ECO:0000256" key="10">
    <source>
        <dbReference type="HAMAP-Rule" id="MF_01465"/>
    </source>
</evidence>
<dbReference type="Proteomes" id="UP001597075">
    <property type="component" value="Unassembled WGS sequence"/>
</dbReference>
<evidence type="ECO:0000259" key="14">
    <source>
        <dbReference type="Pfam" id="PF10559"/>
    </source>
</evidence>
<evidence type="ECO:0000256" key="9">
    <source>
        <dbReference type="ARBA" id="ARBA00023136"/>
    </source>
</evidence>
<evidence type="ECO:0000313" key="16">
    <source>
        <dbReference type="Proteomes" id="UP001597075"/>
    </source>
</evidence>
<evidence type="ECO:0000256" key="12">
    <source>
        <dbReference type="RuleBase" id="RU003484"/>
    </source>
</evidence>
<comment type="similarity">
    <text evidence="2 10 13">Belongs to the SecY/SEC61-alpha family.</text>
</comment>
<accession>A0ABD6CZ16</accession>
<comment type="function">
    <text evidence="10 11">The central subunit of the protein translocation channel SecYEG. Consists of two halves formed by TMs 1-5 and 6-10. These two domains form a lateral gate at the front which open onto the bilayer between TMs 2 and 7, and are clamped together by SecE at the back. The channel is closed by both a pore ring composed of hydrophobic SecY resides and a short helix (helix 2A) on the extracellular side of the membrane which forms a plug. The plug probably moves laterally to allow the channel to open. The ring and the pore may move independently.</text>
</comment>
<feature type="transmembrane region" description="Helical" evidence="10">
    <location>
        <begin position="184"/>
        <end position="204"/>
    </location>
</feature>
<dbReference type="AlphaFoldDB" id="A0ABD6CZ16"/>
<feature type="transmembrane region" description="Helical" evidence="10">
    <location>
        <begin position="30"/>
        <end position="50"/>
    </location>
</feature>
<dbReference type="HAMAP" id="MF_01465">
    <property type="entry name" value="SecY"/>
    <property type="match status" value="1"/>
</dbReference>
<evidence type="ECO:0000256" key="3">
    <source>
        <dbReference type="ARBA" id="ARBA00022448"/>
    </source>
</evidence>
<keyword evidence="3 10" id="KW-0813">Transport</keyword>
<comment type="subunit">
    <text evidence="10">Component of the Sec protein translocase complex. Heterotrimer consisting of alpha (SecY), beta (SecG) and gamma (SecE) subunits. The heterotrimers can form oligomers, although 1 heterotrimer is thought to be able to translocate proteins. Interacts with the ribosome. May interact with SecDF, and other proteins may be involved.</text>
</comment>
<feature type="transmembrane region" description="Helical" evidence="10">
    <location>
        <begin position="117"/>
        <end position="137"/>
    </location>
</feature>
<keyword evidence="5 10" id="KW-0812">Transmembrane</keyword>
<feature type="transmembrane region" description="Helical" evidence="10">
    <location>
        <begin position="149"/>
        <end position="172"/>
    </location>
</feature>
<feature type="domain" description="Translocon Sec61/SecY plug" evidence="14">
    <location>
        <begin position="38"/>
        <end position="72"/>
    </location>
</feature>
<evidence type="ECO:0000256" key="2">
    <source>
        <dbReference type="ARBA" id="ARBA00005751"/>
    </source>
</evidence>
<comment type="caution">
    <text evidence="10">Lacks conserved residue(s) required for the propagation of feature annotation.</text>
</comment>
<reference evidence="15 16" key="1">
    <citation type="journal article" date="2019" name="Int. J. Syst. Evol. Microbiol.">
        <title>The Global Catalogue of Microorganisms (GCM) 10K type strain sequencing project: providing services to taxonomists for standard genome sequencing and annotation.</title>
        <authorList>
            <consortium name="The Broad Institute Genomics Platform"/>
            <consortium name="The Broad Institute Genome Sequencing Center for Infectious Disease"/>
            <person name="Wu L."/>
            <person name="Ma J."/>
        </authorList>
    </citation>
    <scope>NUCLEOTIDE SEQUENCE [LARGE SCALE GENOMIC DNA]</scope>
    <source>
        <strain evidence="15 16">CGMCC 1.10594</strain>
    </source>
</reference>
<keyword evidence="7 10" id="KW-1133">Transmembrane helix</keyword>
<dbReference type="PROSITE" id="PS00755">
    <property type="entry name" value="SECY_1"/>
    <property type="match status" value="1"/>
</dbReference>
<comment type="caution">
    <text evidence="15">The sequence shown here is derived from an EMBL/GenBank/DDBJ whole genome shotgun (WGS) entry which is preliminary data.</text>
</comment>
<evidence type="ECO:0000313" key="15">
    <source>
        <dbReference type="EMBL" id="MFD1633931.1"/>
    </source>
</evidence>
<sequence>MGWKETAEPVLTRMPSVRRPEGHVPFRRKLGWTAGVLVLYFFLTNIQLFGLDAGTQSDLFGRFRSILAGSQGSILQLGIGPIVTASIVLQLLGGADLLGLDTDDPRDQVLYQGLQKLLVVAMICLTGLPMVFAGNFLPADPGVGQALGIGLQGVQSLLFLQIAVGGILILFMDEIVSKWGVGSGVGLFIIAGVSQQLVGGLFAWEGLGGTPGFFPTWFAILTGSQDIASPLTAEGIQALLLGQGQLLALVTTVLIFAIVVYAESVRVEIPLSHARVKGARGRFPVKLIYASVLPMILVRALQANIQFAGRILNSTWNAMPGWLGQYSSGQPVSGLFYYLAPIHTRNDWMWWLAGTSAEPWQIMIRVGLDLTIMVIGGAIFAIFWVETTGMGPESTAQQIQNSGMQIPGFRRNPQVIEKVMERYIPQVTVIGGALVGLLAVGANMLGTIGQVSGTGLLLTVSITYKLYEEIAEEQLMEMHPMMRQMFGSE</sequence>
<dbReference type="GO" id="GO:0065002">
    <property type="term" value="P:intracellular protein transmembrane transport"/>
    <property type="evidence" value="ECO:0007669"/>
    <property type="project" value="UniProtKB-UniRule"/>
</dbReference>
<dbReference type="InterPro" id="IPR002208">
    <property type="entry name" value="SecY/SEC61-alpha"/>
</dbReference>
<evidence type="ECO:0000256" key="7">
    <source>
        <dbReference type="ARBA" id="ARBA00022989"/>
    </source>
</evidence>
<dbReference type="PANTHER" id="PTHR10906">
    <property type="entry name" value="SECY/SEC61-ALPHA FAMILY MEMBER"/>
    <property type="match status" value="1"/>
</dbReference>
<name>A0ABD6CZ16_9EURY</name>
<evidence type="ECO:0000256" key="13">
    <source>
        <dbReference type="RuleBase" id="RU004349"/>
    </source>
</evidence>
<dbReference type="InterPro" id="IPR026593">
    <property type="entry name" value="SecY"/>
</dbReference>
<dbReference type="InterPro" id="IPR030659">
    <property type="entry name" value="SecY_CS"/>
</dbReference>
<keyword evidence="6 10" id="KW-0653">Protein transport</keyword>
<evidence type="ECO:0000256" key="11">
    <source>
        <dbReference type="RuleBase" id="RU000537"/>
    </source>
</evidence>
<dbReference type="Pfam" id="PF10559">
    <property type="entry name" value="Plug_translocon"/>
    <property type="match status" value="1"/>
</dbReference>
<comment type="subcellular location">
    <subcellularLocation>
        <location evidence="10">Cell membrane</location>
        <topology evidence="10">Multi-pass membrane protein</topology>
    </subcellularLocation>
    <subcellularLocation>
        <location evidence="1">Endomembrane system</location>
        <topology evidence="1">Multi-pass membrane protein</topology>
    </subcellularLocation>
    <subcellularLocation>
        <location evidence="12">Membrane</location>
        <topology evidence="12">Multi-pass membrane protein</topology>
    </subcellularLocation>
</comment>
<evidence type="ECO:0000256" key="1">
    <source>
        <dbReference type="ARBA" id="ARBA00004127"/>
    </source>
</evidence>
<organism evidence="15 16">
    <name type="scientific">Haloplanus ruber</name>
    <dbReference type="NCBI Taxonomy" id="869892"/>
    <lineage>
        <taxon>Archaea</taxon>
        <taxon>Methanobacteriati</taxon>
        <taxon>Methanobacteriota</taxon>
        <taxon>Stenosarchaea group</taxon>
        <taxon>Halobacteria</taxon>
        <taxon>Halobacteriales</taxon>
        <taxon>Haloferacaceae</taxon>
        <taxon>Haloplanus</taxon>
    </lineage>
</organism>
<keyword evidence="9 10" id="KW-0472">Membrane</keyword>
<dbReference type="GO" id="GO:0012505">
    <property type="term" value="C:endomembrane system"/>
    <property type="evidence" value="ECO:0007669"/>
    <property type="project" value="UniProtKB-SubCell"/>
</dbReference>
<feature type="transmembrane region" description="Helical" evidence="10">
    <location>
        <begin position="240"/>
        <end position="262"/>
    </location>
</feature>
<evidence type="ECO:0000256" key="6">
    <source>
        <dbReference type="ARBA" id="ARBA00022927"/>
    </source>
</evidence>
<evidence type="ECO:0000256" key="4">
    <source>
        <dbReference type="ARBA" id="ARBA00022475"/>
    </source>
</evidence>
<feature type="transmembrane region" description="Helical" evidence="10">
    <location>
        <begin position="74"/>
        <end position="97"/>
    </location>
</feature>
<keyword evidence="8 10" id="KW-0811">Translocation</keyword>
<dbReference type="PRINTS" id="PR00303">
    <property type="entry name" value="SECYTRNLCASE"/>
</dbReference>
<keyword evidence="4 10" id="KW-1003">Cell membrane</keyword>
<dbReference type="Pfam" id="PF00344">
    <property type="entry name" value="SecY"/>
    <property type="match status" value="1"/>
</dbReference>
<dbReference type="PIRSF" id="PIRSF004557">
    <property type="entry name" value="SecY"/>
    <property type="match status" value="1"/>
</dbReference>
<dbReference type="RefSeq" id="WP_256404196.1">
    <property type="nucleotide sequence ID" value="NZ_CP187151.1"/>
</dbReference>
<dbReference type="Gene3D" id="1.10.3370.10">
    <property type="entry name" value="SecY subunit domain"/>
    <property type="match status" value="1"/>
</dbReference>
<dbReference type="InterPro" id="IPR023201">
    <property type="entry name" value="SecY_dom_sf"/>
</dbReference>
<proteinExistence type="inferred from homology"/>
<dbReference type="PROSITE" id="PS00756">
    <property type="entry name" value="SECY_2"/>
    <property type="match status" value="1"/>
</dbReference>
<dbReference type="EMBL" id="JBHUDL010000010">
    <property type="protein sequence ID" value="MFD1633931.1"/>
    <property type="molecule type" value="Genomic_DNA"/>
</dbReference>